<dbReference type="Proteomes" id="UP000746503">
    <property type="component" value="Unassembled WGS sequence"/>
</dbReference>
<evidence type="ECO:0000313" key="1">
    <source>
        <dbReference type="EMBL" id="NJP65291.1"/>
    </source>
</evidence>
<dbReference type="Pfam" id="PF06353">
    <property type="entry name" value="DUF1062"/>
    <property type="match status" value="1"/>
</dbReference>
<proteinExistence type="predicted"/>
<keyword evidence="2" id="KW-1185">Reference proteome</keyword>
<dbReference type="EMBL" id="JAAVJB010000012">
    <property type="protein sequence ID" value="NJP65291.1"/>
    <property type="molecule type" value="Genomic_DNA"/>
</dbReference>
<name>A0ABX1AI08_9ACTN</name>
<protein>
    <submittedName>
        <fullName evidence="1">DUF1062 domain-containing protein</fullName>
    </submittedName>
</protein>
<sequence>MRTDWTVKPVGLPLIRRRCPGCASGTFRTTGKFRVNANHKLLDIWLLALCTQCDWTTKITVIERTHVRSISSDLLDRAHENDPGLAAESLRDGVIRRRNHIALDWKDAWRLDTGGSKHLGHHVTDVSVRFDAHIPVRPARIIAEGYGLSRAEVERLITEGGLVSAVRLSGKLSSDFAFTLHRRAS</sequence>
<reference evidence="1 2" key="1">
    <citation type="submission" date="2020-03" db="EMBL/GenBank/DDBJ databases">
        <title>Draft genome of Streptomyces sp. ventii, isolated from the Axial Seamount in the Pacific Ocean, and resequencing of the two type strains Streptomyces lonarensis strain NCL 716 and Streptomyces bohaiensis strain 11A07.</title>
        <authorList>
            <person name="Loughran R.M."/>
            <person name="Pfannmuller K.M."/>
            <person name="Wasson B.J."/>
            <person name="Deadmond M.C."/>
            <person name="Paddock B.E."/>
            <person name="Koyack M.J."/>
            <person name="Gallegos D.A."/>
            <person name="Mitchell E.A."/>
            <person name="Ushijima B."/>
            <person name="Saw J.H."/>
            <person name="Mcphail K.L."/>
            <person name="Videau P."/>
        </authorList>
    </citation>
    <scope>NUCLEOTIDE SEQUENCE [LARGE SCALE GENOMIC DNA]</scope>
    <source>
        <strain evidence="2">5675061</strain>
    </source>
</reference>
<comment type="caution">
    <text evidence="1">The sequence shown here is derived from an EMBL/GenBank/DDBJ whole genome shotgun (WGS) entry which is preliminary data.</text>
</comment>
<evidence type="ECO:0000313" key="2">
    <source>
        <dbReference type="Proteomes" id="UP000746503"/>
    </source>
</evidence>
<dbReference type="InterPro" id="IPR009412">
    <property type="entry name" value="DUF1062"/>
</dbReference>
<organism evidence="1 2">
    <name type="scientific">Streptomyces spiramenti</name>
    <dbReference type="NCBI Taxonomy" id="2720606"/>
    <lineage>
        <taxon>Bacteria</taxon>
        <taxon>Bacillati</taxon>
        <taxon>Actinomycetota</taxon>
        <taxon>Actinomycetes</taxon>
        <taxon>Kitasatosporales</taxon>
        <taxon>Streptomycetaceae</taxon>
        <taxon>Streptomyces</taxon>
    </lineage>
</organism>
<dbReference type="RefSeq" id="WP_167931821.1">
    <property type="nucleotide sequence ID" value="NZ_JAAVJB010000012.1"/>
</dbReference>
<accession>A0ABX1AI08</accession>
<gene>
    <name evidence="1" type="ORF">HCJ92_03085</name>
</gene>